<evidence type="ECO:0000259" key="5">
    <source>
        <dbReference type="PROSITE" id="PS50977"/>
    </source>
</evidence>
<sequence>MRQRWDKQKRLTQIVDHATTLIGRSGYHGFSVQEVAESCGLSMAGLLHHIGSKENLLIMVLQERDRRDGENVSLRQPLQDTPLTADDFVDMLHAVVERNALQPEIIRLYTILRAESIDENHPAHAYFDERDQMALTMFEQAAAGITPDARSLARQLLALMGGLEEQWLREQDSMDLVAEWDTGIRALLQGHGVSI</sequence>
<dbReference type="Proteomes" id="UP001596527">
    <property type="component" value="Unassembled WGS sequence"/>
</dbReference>
<dbReference type="Gene3D" id="1.10.357.10">
    <property type="entry name" value="Tetracycline Repressor, domain 2"/>
    <property type="match status" value="1"/>
</dbReference>
<proteinExistence type="predicted"/>
<dbReference type="InterPro" id="IPR001647">
    <property type="entry name" value="HTH_TetR"/>
</dbReference>
<protein>
    <submittedName>
        <fullName evidence="6">TetR/AcrR family transcriptional regulator</fullName>
    </submittedName>
</protein>
<organism evidence="6 7">
    <name type="scientific">Schaalia naturae</name>
    <dbReference type="NCBI Taxonomy" id="635203"/>
    <lineage>
        <taxon>Bacteria</taxon>
        <taxon>Bacillati</taxon>
        <taxon>Actinomycetota</taxon>
        <taxon>Actinomycetes</taxon>
        <taxon>Actinomycetales</taxon>
        <taxon>Actinomycetaceae</taxon>
        <taxon>Schaalia</taxon>
    </lineage>
</organism>
<keyword evidence="7" id="KW-1185">Reference proteome</keyword>
<evidence type="ECO:0000256" key="4">
    <source>
        <dbReference type="PROSITE-ProRule" id="PRU00335"/>
    </source>
</evidence>
<evidence type="ECO:0000313" key="6">
    <source>
        <dbReference type="EMBL" id="MFC7580100.1"/>
    </source>
</evidence>
<dbReference type="SUPFAM" id="SSF46689">
    <property type="entry name" value="Homeodomain-like"/>
    <property type="match status" value="1"/>
</dbReference>
<reference evidence="7" key="1">
    <citation type="journal article" date="2019" name="Int. J. Syst. Evol. Microbiol.">
        <title>The Global Catalogue of Microorganisms (GCM) 10K type strain sequencing project: providing services to taxonomists for standard genome sequencing and annotation.</title>
        <authorList>
            <consortium name="The Broad Institute Genomics Platform"/>
            <consortium name="The Broad Institute Genome Sequencing Center for Infectious Disease"/>
            <person name="Wu L."/>
            <person name="Ma J."/>
        </authorList>
    </citation>
    <scope>NUCLEOTIDE SEQUENCE [LARGE SCALE GENOMIC DNA]</scope>
    <source>
        <strain evidence="7">CCUG 56698</strain>
    </source>
</reference>
<dbReference type="PRINTS" id="PR00455">
    <property type="entry name" value="HTHTETR"/>
</dbReference>
<dbReference type="InterPro" id="IPR036271">
    <property type="entry name" value="Tet_transcr_reg_TetR-rel_C_sf"/>
</dbReference>
<dbReference type="PANTHER" id="PTHR30055:SF234">
    <property type="entry name" value="HTH-TYPE TRANSCRIPTIONAL REGULATOR BETI"/>
    <property type="match status" value="1"/>
</dbReference>
<dbReference type="Pfam" id="PF00440">
    <property type="entry name" value="TetR_N"/>
    <property type="match status" value="1"/>
</dbReference>
<dbReference type="SUPFAM" id="SSF48498">
    <property type="entry name" value="Tetracyclin repressor-like, C-terminal domain"/>
    <property type="match status" value="1"/>
</dbReference>
<evidence type="ECO:0000256" key="3">
    <source>
        <dbReference type="ARBA" id="ARBA00023163"/>
    </source>
</evidence>
<gene>
    <name evidence="6" type="ORF">ACFQWG_02535</name>
</gene>
<keyword evidence="2 4" id="KW-0238">DNA-binding</keyword>
<keyword evidence="1" id="KW-0805">Transcription regulation</keyword>
<evidence type="ECO:0000256" key="1">
    <source>
        <dbReference type="ARBA" id="ARBA00023015"/>
    </source>
</evidence>
<evidence type="ECO:0000256" key="2">
    <source>
        <dbReference type="ARBA" id="ARBA00023125"/>
    </source>
</evidence>
<comment type="caution">
    <text evidence="6">The sequence shown here is derived from an EMBL/GenBank/DDBJ whole genome shotgun (WGS) entry which is preliminary data.</text>
</comment>
<name>A0ABW2SJN9_9ACTO</name>
<feature type="domain" description="HTH tetR-type" evidence="5">
    <location>
        <begin position="8"/>
        <end position="68"/>
    </location>
</feature>
<feature type="DNA-binding region" description="H-T-H motif" evidence="4">
    <location>
        <begin position="31"/>
        <end position="50"/>
    </location>
</feature>
<dbReference type="EMBL" id="JBHTEF010000001">
    <property type="protein sequence ID" value="MFC7580100.1"/>
    <property type="molecule type" value="Genomic_DNA"/>
</dbReference>
<dbReference type="RefSeq" id="WP_380971804.1">
    <property type="nucleotide sequence ID" value="NZ_JBHTEF010000001.1"/>
</dbReference>
<evidence type="ECO:0000313" key="7">
    <source>
        <dbReference type="Proteomes" id="UP001596527"/>
    </source>
</evidence>
<keyword evidence="3" id="KW-0804">Transcription</keyword>
<dbReference type="InterPro" id="IPR009057">
    <property type="entry name" value="Homeodomain-like_sf"/>
</dbReference>
<dbReference type="PROSITE" id="PS50977">
    <property type="entry name" value="HTH_TETR_2"/>
    <property type="match status" value="1"/>
</dbReference>
<dbReference type="PANTHER" id="PTHR30055">
    <property type="entry name" value="HTH-TYPE TRANSCRIPTIONAL REGULATOR RUTR"/>
    <property type="match status" value="1"/>
</dbReference>
<dbReference type="InterPro" id="IPR050109">
    <property type="entry name" value="HTH-type_TetR-like_transc_reg"/>
</dbReference>
<accession>A0ABW2SJN9</accession>